<dbReference type="GeneID" id="56451596"/>
<organism evidence="4 5">
    <name type="scientific">Azospirillum brasilense</name>
    <dbReference type="NCBI Taxonomy" id="192"/>
    <lineage>
        <taxon>Bacteria</taxon>
        <taxon>Pseudomonadati</taxon>
        <taxon>Pseudomonadota</taxon>
        <taxon>Alphaproteobacteria</taxon>
        <taxon>Rhodospirillales</taxon>
        <taxon>Azospirillaceae</taxon>
        <taxon>Azospirillum</taxon>
    </lineage>
</organism>
<comment type="caution">
    <text evidence="4">The sequence shown here is derived from an EMBL/GenBank/DDBJ whole genome shotgun (WGS) entry which is preliminary data.</text>
</comment>
<dbReference type="Proteomes" id="UP001277471">
    <property type="component" value="Unassembled WGS sequence"/>
</dbReference>
<dbReference type="EMBL" id="JAWXYC010000003">
    <property type="protein sequence ID" value="MDX5951755.1"/>
    <property type="molecule type" value="Genomic_DNA"/>
</dbReference>
<gene>
    <name evidence="4" type="ORF">SIM66_11185</name>
</gene>
<evidence type="ECO:0000313" key="5">
    <source>
        <dbReference type="Proteomes" id="UP001277471"/>
    </source>
</evidence>
<accession>A0ABU4P2I6</accession>
<dbReference type="InterPro" id="IPR025743">
    <property type="entry name" value="TssM1_N"/>
</dbReference>
<proteinExistence type="predicted"/>
<feature type="compositionally biased region" description="Low complexity" evidence="1">
    <location>
        <begin position="768"/>
        <end position="779"/>
    </location>
</feature>
<feature type="compositionally biased region" description="Low complexity" evidence="1">
    <location>
        <begin position="814"/>
        <end position="823"/>
    </location>
</feature>
<protein>
    <submittedName>
        <fullName evidence="4">Type VI secretion protein IcmF/TssM N-terminal domain-containing protein</fullName>
    </submittedName>
</protein>
<keyword evidence="5" id="KW-1185">Reference proteome</keyword>
<evidence type="ECO:0000256" key="1">
    <source>
        <dbReference type="SAM" id="MobiDB-lite"/>
    </source>
</evidence>
<feature type="transmembrane region" description="Helical" evidence="2">
    <location>
        <begin position="28"/>
        <end position="50"/>
    </location>
</feature>
<dbReference type="InterPro" id="IPR053156">
    <property type="entry name" value="T6SS_TssM-like"/>
</dbReference>
<reference evidence="4 5" key="1">
    <citation type="submission" date="2023-11" db="EMBL/GenBank/DDBJ databases">
        <title>MicrobeMod: A computational toolkit for identifying prokaryotic methylation and restriction-modification with nanopore sequencing.</title>
        <authorList>
            <person name="Crits-Christoph A."/>
            <person name="Kang S.C."/>
            <person name="Lee H."/>
            <person name="Ostrov N."/>
        </authorList>
    </citation>
    <scope>NUCLEOTIDE SEQUENCE [LARGE SCALE GENOMIC DNA]</scope>
    <source>
        <strain evidence="4 5">ATCC 29145</strain>
    </source>
</reference>
<evidence type="ECO:0000313" key="4">
    <source>
        <dbReference type="EMBL" id="MDX5951755.1"/>
    </source>
</evidence>
<evidence type="ECO:0000256" key="2">
    <source>
        <dbReference type="SAM" id="Phobius"/>
    </source>
</evidence>
<dbReference type="Pfam" id="PF14331">
    <property type="entry name" value="IcmF-related_N"/>
    <property type="match status" value="1"/>
</dbReference>
<keyword evidence="2" id="KW-0812">Transmembrane</keyword>
<dbReference type="RefSeq" id="WP_059399081.1">
    <property type="nucleotide sequence ID" value="NZ_CP012915.1"/>
</dbReference>
<feature type="domain" description="Type VI secretion system component TssM1 N-terminal" evidence="3">
    <location>
        <begin position="180"/>
        <end position="384"/>
    </location>
</feature>
<keyword evidence="2" id="KW-0472">Membrane</keyword>
<dbReference type="PANTHER" id="PTHR36153:SF1">
    <property type="entry name" value="TYPE VI SECRETION SYSTEM COMPONENT TSSM1"/>
    <property type="match status" value="1"/>
</dbReference>
<feature type="region of interest" description="Disordered" evidence="1">
    <location>
        <begin position="768"/>
        <end position="844"/>
    </location>
</feature>
<feature type="compositionally biased region" description="Basic and acidic residues" evidence="1">
    <location>
        <begin position="780"/>
        <end position="808"/>
    </location>
</feature>
<feature type="region of interest" description="Disordered" evidence="1">
    <location>
        <begin position="62"/>
        <end position="100"/>
    </location>
</feature>
<sequence length="1104" mass="116180">MVLLILTLELVLSTIGSAIVYLLSFAVTLAPYALLALPLYIFYRLGRMVWPKLRRWRRKPAAKAAAGRKAPARRPAPPAPLRVRAEAPPPTKAAANTPPNARIYGEGLDILTRQMRGPLRRGDIPWFLAFGVGGPALLATDPTHVRWPEDGNGENGCWWFCEGAAILHAGADSADGSRLSASWPALVAAMRKRPMRRPLDGILLMVGADELRAAAERPSPRDALTKRGAALRERLRTLRDDLGVVGPVHVVVVRAEALDGFTDLCAAMPSALLEGVLGWTNPQDWAKPFEPRRIDEAFEAIAADIAVLEADAFAAGTAGVRLPLLPASLDTLRHPLALFLDGALGGDGGGDDQTEPFPLRGIALTGAYAPATGGRRPVFARNLLPGRAFAEAGYGRPSDAAYQQAHKRRRMAQAAFAASVAGLSVAAWQGVSSVSAGSPPVATATADLRRALLARDAVTNGALAGRVIAATAVMERSSLATPLLPTSLFSTFDEDKKRLASVTLRRSVLRPIRDALLPSATMADLPPVANPQRVEDLPAFRRLAEQLDRIGGRRDALERYDRFRRNSGFDELNALAESVYGAVPRSPMTATDGYITRIAAGADLPNLDARTIAAAVRAESVQLAAPLAEGLYGRNPLILRAQALAERLRGLPETPSAEDVDDVRRLTGAVAEAVSWPIAGALQEPARGLPDAIRVALQKAAIADLPGRDTTDRITEALSTAATGARAAVLALDAPQTGALFAVGDGGALVLNPAVTALPDALAAALPEPVPDAPSAEAAKPAERKPEPPKPEQAKPAEARPAEARPAEPKLAMPEAEPAKPVTTAPPPRPAPSPEPAAPPPATAEAPAVVVHLPIPPRMPVETPVPDSDVALSKLSTAFAQTLAGRFPFVGSEPARGAADADPQDVRRFYRQLDEHRAAVMRTATPEVAAFMERMEAARPLLEAVARPAPVSVRLTYGANRAQEVGAEHIIDWSVRSGASAVGASANGGTLAWTPGQPVLLSARWAAGSPFRPKGAPAGGTAAATGDTITLAERGPWALLRLLKAHAPSSSRDGLLLRVALPTQTIEGQPVRDTVLVLGAAVSAGTRNELPARALDLPARFPQR</sequence>
<keyword evidence="2" id="KW-1133">Transmembrane helix</keyword>
<dbReference type="PANTHER" id="PTHR36153">
    <property type="entry name" value="INNER MEMBRANE PROTEIN-RELATED"/>
    <property type="match status" value="1"/>
</dbReference>
<evidence type="ECO:0000259" key="3">
    <source>
        <dbReference type="Pfam" id="PF14331"/>
    </source>
</evidence>
<name>A0ABU4P2I6_AZOBR</name>
<feature type="compositionally biased region" description="Pro residues" evidence="1">
    <location>
        <begin position="824"/>
        <end position="842"/>
    </location>
</feature>